<evidence type="ECO:0000256" key="7">
    <source>
        <dbReference type="ARBA" id="ARBA00023049"/>
    </source>
</evidence>
<dbReference type="Gene3D" id="2.70.70.10">
    <property type="entry name" value="Glucose Permease (Domain IIA)"/>
    <property type="match status" value="1"/>
</dbReference>
<dbReference type="GO" id="GO:0004222">
    <property type="term" value="F:metalloendopeptidase activity"/>
    <property type="evidence" value="ECO:0007669"/>
    <property type="project" value="TreeGrafter"/>
</dbReference>
<keyword evidence="7" id="KW-0482">Metalloprotease</keyword>
<dbReference type="GO" id="GO:0046872">
    <property type="term" value="F:metal ion binding"/>
    <property type="evidence" value="ECO:0007669"/>
    <property type="project" value="UniProtKB-KW"/>
</dbReference>
<feature type="domain" description="M23ase beta-sheet core" evidence="9">
    <location>
        <begin position="278"/>
        <end position="374"/>
    </location>
</feature>
<dbReference type="PROSITE" id="PS51257">
    <property type="entry name" value="PROKAR_LIPOPROTEIN"/>
    <property type="match status" value="1"/>
</dbReference>
<dbReference type="InterPro" id="IPR045834">
    <property type="entry name" value="Csd3_N2"/>
</dbReference>
<evidence type="ECO:0000256" key="1">
    <source>
        <dbReference type="ARBA" id="ARBA00001947"/>
    </source>
</evidence>
<keyword evidence="5" id="KW-0378">Hydrolase</keyword>
<reference evidence="11" key="2">
    <citation type="submission" date="2021-04" db="EMBL/GenBank/DDBJ databases">
        <authorList>
            <person name="Gilroy R."/>
        </authorList>
    </citation>
    <scope>NUCLEOTIDE SEQUENCE</scope>
    <source>
        <strain evidence="11">5134</strain>
    </source>
</reference>
<keyword evidence="8" id="KW-0732">Signal</keyword>
<dbReference type="Pfam" id="PF19425">
    <property type="entry name" value="Csd3_N2"/>
    <property type="match status" value="1"/>
</dbReference>
<name>A0A9D2CCU3_9BACT</name>
<dbReference type="CDD" id="cd12797">
    <property type="entry name" value="M23_peptidase"/>
    <property type="match status" value="1"/>
</dbReference>
<dbReference type="Gene3D" id="3.10.450.350">
    <property type="match status" value="1"/>
</dbReference>
<evidence type="ECO:0000256" key="3">
    <source>
        <dbReference type="ARBA" id="ARBA00022670"/>
    </source>
</evidence>
<sequence>MKNPKILFAALLLLGATACGRHTAENEDAAEAAAPENLLYGINADNYRTETGEVGNGETMGGILNRFGVSAVVVDRLDKASRETFPLRNIRAGHKYTAFIHEDSLYAPHLDWLVYETSVTDYVVFGFHDNDSVSVRKDCKEYTLRRTKKSAVINSSLWGAIMEQDLPFALAAEMEEIYQWTVDFFGIQKGDSFTVIYDERFIDDSVSVGIGRIWGAKFVQSGKEFYAIPFRQGGKIQYWEADGGSLRKQMLKAPLKYSRISSRFTYARKHPIYKVYRPHTGVDYAAPKGTPVHAVADGVVIFKGWGGGGGNTLKIKHPGNLQTGYLHLSGYAKGISKGTRVSQGQLIGYVGSTGASTGPHLDYRVWKNGTPIDPLKIPSEPAEPISKENRALFEFVRDRIMAELNGDVKPEERITQLDSLTLPDAAAAPVAEGQK</sequence>
<gene>
    <name evidence="11" type="ORF">H9828_08095</name>
</gene>
<dbReference type="PANTHER" id="PTHR21666">
    <property type="entry name" value="PEPTIDASE-RELATED"/>
    <property type="match status" value="1"/>
</dbReference>
<dbReference type="GO" id="GO:0006508">
    <property type="term" value="P:proteolysis"/>
    <property type="evidence" value="ECO:0007669"/>
    <property type="project" value="UniProtKB-KW"/>
</dbReference>
<reference evidence="11" key="1">
    <citation type="journal article" date="2021" name="PeerJ">
        <title>Extensive microbial diversity within the chicken gut microbiome revealed by metagenomics and culture.</title>
        <authorList>
            <person name="Gilroy R."/>
            <person name="Ravi A."/>
            <person name="Getino M."/>
            <person name="Pursley I."/>
            <person name="Horton D.L."/>
            <person name="Alikhan N.F."/>
            <person name="Baker D."/>
            <person name="Gharbi K."/>
            <person name="Hall N."/>
            <person name="Watson M."/>
            <person name="Adriaenssens E.M."/>
            <person name="Foster-Nyarko E."/>
            <person name="Jarju S."/>
            <person name="Secka A."/>
            <person name="Antonio M."/>
            <person name="Oren A."/>
            <person name="Chaudhuri R.R."/>
            <person name="La Ragione R."/>
            <person name="Hildebrand F."/>
            <person name="Pallen M.J."/>
        </authorList>
    </citation>
    <scope>NUCLEOTIDE SEQUENCE</scope>
    <source>
        <strain evidence="11">5134</strain>
    </source>
</reference>
<keyword evidence="4" id="KW-0479">Metal-binding</keyword>
<evidence type="ECO:0000256" key="5">
    <source>
        <dbReference type="ARBA" id="ARBA00022801"/>
    </source>
</evidence>
<dbReference type="EMBL" id="DXDA01000064">
    <property type="protein sequence ID" value="HIY69363.1"/>
    <property type="molecule type" value="Genomic_DNA"/>
</dbReference>
<dbReference type="InterPro" id="IPR011055">
    <property type="entry name" value="Dup_hybrid_motif"/>
</dbReference>
<evidence type="ECO:0000256" key="8">
    <source>
        <dbReference type="SAM" id="SignalP"/>
    </source>
</evidence>
<evidence type="ECO:0000256" key="4">
    <source>
        <dbReference type="ARBA" id="ARBA00022723"/>
    </source>
</evidence>
<evidence type="ECO:0000256" key="2">
    <source>
        <dbReference type="ARBA" id="ARBA00004196"/>
    </source>
</evidence>
<dbReference type="GO" id="GO:0030313">
    <property type="term" value="C:cell envelope"/>
    <property type="evidence" value="ECO:0007669"/>
    <property type="project" value="UniProtKB-SubCell"/>
</dbReference>
<proteinExistence type="predicted"/>
<feature type="domain" description="Csd3-like second N-terminal" evidence="10">
    <location>
        <begin position="152"/>
        <end position="264"/>
    </location>
</feature>
<feature type="chain" id="PRO_5038974563" evidence="8">
    <location>
        <begin position="25"/>
        <end position="435"/>
    </location>
</feature>
<evidence type="ECO:0000259" key="10">
    <source>
        <dbReference type="Pfam" id="PF19425"/>
    </source>
</evidence>
<comment type="cofactor">
    <cofactor evidence="1">
        <name>Zn(2+)</name>
        <dbReference type="ChEBI" id="CHEBI:29105"/>
    </cofactor>
</comment>
<organism evidence="11 12">
    <name type="scientific">Candidatus Alistipes intestinigallinarum</name>
    <dbReference type="NCBI Taxonomy" id="2838440"/>
    <lineage>
        <taxon>Bacteria</taxon>
        <taxon>Pseudomonadati</taxon>
        <taxon>Bacteroidota</taxon>
        <taxon>Bacteroidia</taxon>
        <taxon>Bacteroidales</taxon>
        <taxon>Rikenellaceae</taxon>
        <taxon>Alistipes</taxon>
    </lineage>
</organism>
<evidence type="ECO:0000259" key="9">
    <source>
        <dbReference type="Pfam" id="PF01551"/>
    </source>
</evidence>
<comment type="subcellular location">
    <subcellularLocation>
        <location evidence="2">Cell envelope</location>
    </subcellularLocation>
</comment>
<protein>
    <submittedName>
        <fullName evidence="11">M23 family metallopeptidase</fullName>
    </submittedName>
</protein>
<dbReference type="AlphaFoldDB" id="A0A9D2CCU3"/>
<evidence type="ECO:0000313" key="12">
    <source>
        <dbReference type="Proteomes" id="UP000886844"/>
    </source>
</evidence>
<dbReference type="SUPFAM" id="SSF51261">
    <property type="entry name" value="Duplicated hybrid motif"/>
    <property type="match status" value="1"/>
</dbReference>
<accession>A0A9D2CCU3</accession>
<dbReference type="InterPro" id="IPR016047">
    <property type="entry name" value="M23ase_b-sheet_dom"/>
</dbReference>
<dbReference type="PANTHER" id="PTHR21666:SF288">
    <property type="entry name" value="CELL DIVISION PROTEIN YTFB"/>
    <property type="match status" value="1"/>
</dbReference>
<feature type="signal peptide" evidence="8">
    <location>
        <begin position="1"/>
        <end position="24"/>
    </location>
</feature>
<keyword evidence="6" id="KW-0862">Zinc</keyword>
<dbReference type="Pfam" id="PF01551">
    <property type="entry name" value="Peptidase_M23"/>
    <property type="match status" value="1"/>
</dbReference>
<evidence type="ECO:0000256" key="6">
    <source>
        <dbReference type="ARBA" id="ARBA00022833"/>
    </source>
</evidence>
<dbReference type="Proteomes" id="UP000886844">
    <property type="component" value="Unassembled WGS sequence"/>
</dbReference>
<keyword evidence="3" id="KW-0645">Protease</keyword>
<evidence type="ECO:0000313" key="11">
    <source>
        <dbReference type="EMBL" id="HIY69363.1"/>
    </source>
</evidence>
<comment type="caution">
    <text evidence="11">The sequence shown here is derived from an EMBL/GenBank/DDBJ whole genome shotgun (WGS) entry which is preliminary data.</text>
</comment>
<dbReference type="InterPro" id="IPR050570">
    <property type="entry name" value="Cell_wall_metabolism_enzyme"/>
</dbReference>